<evidence type="ECO:0000256" key="1">
    <source>
        <dbReference type="SAM" id="Phobius"/>
    </source>
</evidence>
<dbReference type="OrthoDB" id="6354957at2759"/>
<reference evidence="2 3" key="1">
    <citation type="submission" date="2018-04" db="EMBL/GenBank/DDBJ databases">
        <authorList>
            <person name="Zhang X."/>
            <person name="Yuan J."/>
            <person name="Li F."/>
            <person name="Xiang J."/>
        </authorList>
    </citation>
    <scope>NUCLEOTIDE SEQUENCE [LARGE SCALE GENOMIC DNA]</scope>
    <source>
        <tissue evidence="2">Muscle</tissue>
    </source>
</reference>
<accession>A0A3R7MRP4</accession>
<name>A0A3R7MRP4_PENVA</name>
<dbReference type="AlphaFoldDB" id="A0A3R7MRP4"/>
<dbReference type="InterPro" id="IPR028082">
    <property type="entry name" value="Peripla_BP_I"/>
</dbReference>
<dbReference type="EMBL" id="QCYY01000584">
    <property type="protein sequence ID" value="ROT84195.1"/>
    <property type="molecule type" value="Genomic_DNA"/>
</dbReference>
<protein>
    <submittedName>
        <fullName evidence="2">Uncharacterized protein</fullName>
    </submittedName>
</protein>
<evidence type="ECO:0000313" key="2">
    <source>
        <dbReference type="EMBL" id="ROT84195.1"/>
    </source>
</evidence>
<gene>
    <name evidence="2" type="ORF">C7M84_022617</name>
</gene>
<keyword evidence="3" id="KW-1185">Reference proteome</keyword>
<feature type="transmembrane region" description="Helical" evidence="1">
    <location>
        <begin position="32"/>
        <end position="51"/>
    </location>
</feature>
<comment type="caution">
    <text evidence="2">The sequence shown here is derived from an EMBL/GenBank/DDBJ whole genome shotgun (WGS) entry which is preliminary data.</text>
</comment>
<keyword evidence="1" id="KW-0812">Transmembrane</keyword>
<dbReference type="Proteomes" id="UP000283509">
    <property type="component" value="Unassembled WGS sequence"/>
</dbReference>
<sequence>MGNQWQDVALICEPDAKNPPSAPNKFTGMTRVAISIMVACLLVVAVALPILHFREDVSDEDRGFVQTGRVFYRHVRPGNEPLRDHQPQVLVKVMGLREDPEEYVQDTSDDEEDELTGLLETVGEDPADPDAVAFLLPLRGRVGGLGIKYGRRMKQTIEQLSTEGAAADDTAAISSVLVRDSQGDADIARKLTSHFYEVHGTTRYFGYLSDDEALEVAHWARSRAPGTRFVTPTATTTYLQSAKNIASVQPTAQMLAAAVADLLLSLQVPKPIIVAQASLHTDSFIALLRSSGVKPAHMLHYFANTNVTRLVQRLSDKLDNTTVPILLLGDSKSMSVMEQADLLFPATWILPFPTQFDDKIVMRQSELLTFIYRAFDDKPGSFLKEESMLDPAESIISAAKALLTGKRRSWYGSYVVATSVPITSTKKNVRVFGSTNSWQPLLQYDLMKTTLKRRVYQQLVITPDLVKPLASGNNCRLILTYLEELTGRKKVEEIFLMGTFPTVVLPTDRGAQMHVDCPQQHADLRCTAPKDAWEPVKCQGRLQGQHKYMSSCGSDVSITIPTSKGCLVSKSIECRSASSVGCLFSDLCSSVTHVKPLTDCMGKHFDQDA</sequence>
<dbReference type="Gene3D" id="3.40.50.2300">
    <property type="match status" value="1"/>
</dbReference>
<keyword evidence="1" id="KW-1133">Transmembrane helix</keyword>
<evidence type="ECO:0000313" key="3">
    <source>
        <dbReference type="Proteomes" id="UP000283509"/>
    </source>
</evidence>
<organism evidence="2 3">
    <name type="scientific">Penaeus vannamei</name>
    <name type="common">Whiteleg shrimp</name>
    <name type="synonym">Litopenaeus vannamei</name>
    <dbReference type="NCBI Taxonomy" id="6689"/>
    <lineage>
        <taxon>Eukaryota</taxon>
        <taxon>Metazoa</taxon>
        <taxon>Ecdysozoa</taxon>
        <taxon>Arthropoda</taxon>
        <taxon>Crustacea</taxon>
        <taxon>Multicrustacea</taxon>
        <taxon>Malacostraca</taxon>
        <taxon>Eumalacostraca</taxon>
        <taxon>Eucarida</taxon>
        <taxon>Decapoda</taxon>
        <taxon>Dendrobranchiata</taxon>
        <taxon>Penaeoidea</taxon>
        <taxon>Penaeidae</taxon>
        <taxon>Penaeus</taxon>
    </lineage>
</organism>
<keyword evidence="1" id="KW-0472">Membrane</keyword>
<proteinExistence type="predicted"/>
<reference evidence="2 3" key="2">
    <citation type="submission" date="2019-01" db="EMBL/GenBank/DDBJ databases">
        <title>The decoding of complex shrimp genome reveals the adaptation for benthos swimmer, frequently molting mechanism and breeding impact on genome.</title>
        <authorList>
            <person name="Sun Y."/>
            <person name="Gao Y."/>
            <person name="Yu Y."/>
        </authorList>
    </citation>
    <scope>NUCLEOTIDE SEQUENCE [LARGE SCALE GENOMIC DNA]</scope>
    <source>
        <tissue evidence="2">Muscle</tissue>
    </source>
</reference>
<dbReference type="SUPFAM" id="SSF53822">
    <property type="entry name" value="Periplasmic binding protein-like I"/>
    <property type="match status" value="1"/>
</dbReference>